<dbReference type="InterPro" id="IPR036271">
    <property type="entry name" value="Tet_transcr_reg_TetR-rel_C_sf"/>
</dbReference>
<evidence type="ECO:0000259" key="4">
    <source>
        <dbReference type="PROSITE" id="PS50977"/>
    </source>
</evidence>
<evidence type="ECO:0000313" key="5">
    <source>
        <dbReference type="EMBL" id="MBD7956521.1"/>
    </source>
</evidence>
<sequence length="217" mass="23766">MKRDAEATRERILAAASIEFAERGLAGARVDRIASGATSNVRLIYAHFASKENLFALTLDRELTAMATAVPVDVDDLPGWVGRLFDYHRAHPAGVRMSLWRELERPDLGPDDARVYAEKVEAMAPAFGDRAAAIDLLVILYGMAQAWFFTPIGLRGVDGSDPLGEDRIGDHRRTLVAAASALTEAHWLAPSHRSARHDSRLVRRTQPTDAISSQATP</sequence>
<feature type="compositionally biased region" description="Polar residues" evidence="3">
    <location>
        <begin position="205"/>
        <end position="217"/>
    </location>
</feature>
<dbReference type="Proteomes" id="UP000648352">
    <property type="component" value="Unassembled WGS sequence"/>
</dbReference>
<organism evidence="5 6">
    <name type="scientific">Microbacterium pullorum</name>
    <dbReference type="NCBI Taxonomy" id="2762236"/>
    <lineage>
        <taxon>Bacteria</taxon>
        <taxon>Bacillati</taxon>
        <taxon>Actinomycetota</taxon>
        <taxon>Actinomycetes</taxon>
        <taxon>Micrococcales</taxon>
        <taxon>Microbacteriaceae</taxon>
        <taxon>Microbacterium</taxon>
    </lineage>
</organism>
<keyword evidence="1 2" id="KW-0238">DNA-binding</keyword>
<comment type="caution">
    <text evidence="5">The sequence shown here is derived from an EMBL/GenBank/DDBJ whole genome shotgun (WGS) entry which is preliminary data.</text>
</comment>
<dbReference type="SUPFAM" id="SSF46689">
    <property type="entry name" value="Homeodomain-like"/>
    <property type="match status" value="1"/>
</dbReference>
<evidence type="ECO:0000256" key="1">
    <source>
        <dbReference type="ARBA" id="ARBA00023125"/>
    </source>
</evidence>
<gene>
    <name evidence="5" type="ORF">H9651_02585</name>
</gene>
<accession>A0ABR8RZ63</accession>
<feature type="domain" description="HTH tetR-type" evidence="4">
    <location>
        <begin position="6"/>
        <end position="66"/>
    </location>
</feature>
<dbReference type="PRINTS" id="PR00455">
    <property type="entry name" value="HTHTETR"/>
</dbReference>
<dbReference type="SUPFAM" id="SSF48498">
    <property type="entry name" value="Tetracyclin repressor-like, C-terminal domain"/>
    <property type="match status" value="1"/>
</dbReference>
<dbReference type="PANTHER" id="PTHR30328:SF54">
    <property type="entry name" value="HTH-TYPE TRANSCRIPTIONAL REPRESSOR SCO4008"/>
    <property type="match status" value="1"/>
</dbReference>
<dbReference type="RefSeq" id="WP_191717559.1">
    <property type="nucleotide sequence ID" value="NZ_JACSQP010000002.1"/>
</dbReference>
<dbReference type="EMBL" id="JACSQP010000002">
    <property type="protein sequence ID" value="MBD7956521.1"/>
    <property type="molecule type" value="Genomic_DNA"/>
</dbReference>
<keyword evidence="6" id="KW-1185">Reference proteome</keyword>
<protein>
    <submittedName>
        <fullName evidence="5">TetR family transcriptional regulator</fullName>
    </submittedName>
</protein>
<evidence type="ECO:0000256" key="3">
    <source>
        <dbReference type="SAM" id="MobiDB-lite"/>
    </source>
</evidence>
<evidence type="ECO:0000256" key="2">
    <source>
        <dbReference type="PROSITE-ProRule" id="PRU00335"/>
    </source>
</evidence>
<dbReference type="PANTHER" id="PTHR30328">
    <property type="entry name" value="TRANSCRIPTIONAL REPRESSOR"/>
    <property type="match status" value="1"/>
</dbReference>
<dbReference type="Pfam" id="PF00440">
    <property type="entry name" value="TetR_N"/>
    <property type="match status" value="1"/>
</dbReference>
<evidence type="ECO:0000313" key="6">
    <source>
        <dbReference type="Proteomes" id="UP000648352"/>
    </source>
</evidence>
<proteinExistence type="predicted"/>
<dbReference type="InterPro" id="IPR009057">
    <property type="entry name" value="Homeodomain-like_sf"/>
</dbReference>
<reference evidence="5 6" key="1">
    <citation type="submission" date="2020-08" db="EMBL/GenBank/DDBJ databases">
        <title>A Genomic Blueprint of the Chicken Gut Microbiome.</title>
        <authorList>
            <person name="Gilroy R."/>
            <person name="Ravi A."/>
            <person name="Getino M."/>
            <person name="Pursley I."/>
            <person name="Horton D.L."/>
            <person name="Alikhan N.-F."/>
            <person name="Baker D."/>
            <person name="Gharbi K."/>
            <person name="Hall N."/>
            <person name="Watson M."/>
            <person name="Adriaenssens E.M."/>
            <person name="Foster-Nyarko E."/>
            <person name="Jarju S."/>
            <person name="Secka A."/>
            <person name="Antonio M."/>
            <person name="Oren A."/>
            <person name="Chaudhuri R."/>
            <person name="La Ragione R.M."/>
            <person name="Hildebrand F."/>
            <person name="Pallen M.J."/>
        </authorList>
    </citation>
    <scope>NUCLEOTIDE SEQUENCE [LARGE SCALE GENOMIC DNA]</scope>
    <source>
        <strain evidence="5 6">Sa4CUA7</strain>
    </source>
</reference>
<name>A0ABR8RZ63_9MICO</name>
<dbReference type="Pfam" id="PF17926">
    <property type="entry name" value="TetR_C_21"/>
    <property type="match status" value="1"/>
</dbReference>
<feature type="DNA-binding region" description="H-T-H motif" evidence="2">
    <location>
        <begin position="29"/>
        <end position="48"/>
    </location>
</feature>
<dbReference type="InterPro" id="IPR041467">
    <property type="entry name" value="Sco4008_C"/>
</dbReference>
<dbReference type="InterPro" id="IPR001647">
    <property type="entry name" value="HTH_TetR"/>
</dbReference>
<dbReference type="InterPro" id="IPR050109">
    <property type="entry name" value="HTH-type_TetR-like_transc_reg"/>
</dbReference>
<feature type="region of interest" description="Disordered" evidence="3">
    <location>
        <begin position="190"/>
        <end position="217"/>
    </location>
</feature>
<dbReference type="Gene3D" id="1.10.357.10">
    <property type="entry name" value="Tetracycline Repressor, domain 2"/>
    <property type="match status" value="1"/>
</dbReference>
<dbReference type="PROSITE" id="PS50977">
    <property type="entry name" value="HTH_TETR_2"/>
    <property type="match status" value="1"/>
</dbReference>